<sequence length="71" mass="8340">MTLKETKGKFLKENWMLYSDWIPIDGGKMKRKENKERKSLLDMVISLSYSAGMERELEIMRKGRGKKSGKK</sequence>
<dbReference type="AlphaFoldDB" id="A0A6M3XZ29"/>
<protein>
    <submittedName>
        <fullName evidence="1">Uncharacterized protein</fullName>
    </submittedName>
</protein>
<dbReference type="EMBL" id="MT145065">
    <property type="protein sequence ID" value="QJI03180.1"/>
    <property type="molecule type" value="Genomic_DNA"/>
</dbReference>
<evidence type="ECO:0000313" key="1">
    <source>
        <dbReference type="EMBL" id="QJI03180.1"/>
    </source>
</evidence>
<organism evidence="1">
    <name type="scientific">viral metagenome</name>
    <dbReference type="NCBI Taxonomy" id="1070528"/>
    <lineage>
        <taxon>unclassified sequences</taxon>
        <taxon>metagenomes</taxon>
        <taxon>organismal metagenomes</taxon>
    </lineage>
</organism>
<accession>A0A6M3XZ29</accession>
<reference evidence="1" key="1">
    <citation type="submission" date="2020-03" db="EMBL/GenBank/DDBJ databases">
        <title>The deep terrestrial virosphere.</title>
        <authorList>
            <person name="Holmfeldt K."/>
            <person name="Nilsson E."/>
            <person name="Simone D."/>
            <person name="Lopez-Fernandez M."/>
            <person name="Wu X."/>
            <person name="de Brujin I."/>
            <person name="Lundin D."/>
            <person name="Andersson A."/>
            <person name="Bertilsson S."/>
            <person name="Dopson M."/>
        </authorList>
    </citation>
    <scope>NUCLEOTIDE SEQUENCE</scope>
    <source>
        <strain evidence="1">TM448B04171</strain>
    </source>
</reference>
<proteinExistence type="predicted"/>
<name>A0A6M3XZ29_9ZZZZ</name>
<gene>
    <name evidence="1" type="ORF">TM448B04171_0008</name>
</gene>